<keyword evidence="2 3" id="KW-0808">Transferase</keyword>
<dbReference type="Pfam" id="PF00581">
    <property type="entry name" value="Rhodanese"/>
    <property type="match status" value="1"/>
</dbReference>
<evidence type="ECO:0000256" key="3">
    <source>
        <dbReference type="HAMAP-Rule" id="MF_01009"/>
    </source>
</evidence>
<dbReference type="RefSeq" id="WP_220103907.1">
    <property type="nucleotide sequence ID" value="NZ_JAHZSS010000009.1"/>
</dbReference>
<comment type="subcellular location">
    <subcellularLocation>
        <location evidence="3">Cytoplasm</location>
    </subcellularLocation>
</comment>
<dbReference type="InterPro" id="IPR023695">
    <property type="entry name" value="Thiosulf_sulfurTrfase"/>
</dbReference>
<dbReference type="SUPFAM" id="SSF52821">
    <property type="entry name" value="Rhodanese/Cell cycle control phosphatase"/>
    <property type="match status" value="1"/>
</dbReference>
<evidence type="ECO:0000259" key="4">
    <source>
        <dbReference type="PROSITE" id="PS50206"/>
    </source>
</evidence>
<evidence type="ECO:0000256" key="2">
    <source>
        <dbReference type="ARBA" id="ARBA00022679"/>
    </source>
</evidence>
<comment type="function">
    <text evidence="3">Transferase that catalyzes the transfer of sulfur from thiosulfate to thiophilic acceptors such as cyanide or dithiols. May function in a CysM-independent thiosulfate assimilation pathway by catalyzing the conversion of thiosulfate to sulfite, which can then be used for L-cysteine biosynthesis.</text>
</comment>
<dbReference type="NCBIfam" id="NF001195">
    <property type="entry name" value="PRK00162.1"/>
    <property type="match status" value="1"/>
</dbReference>
<dbReference type="PANTHER" id="PTHR43031:SF6">
    <property type="entry name" value="THIOSULFATE SULFURTRANSFERASE GLPE"/>
    <property type="match status" value="1"/>
</dbReference>
<dbReference type="Proteomes" id="UP001166251">
    <property type="component" value="Unassembled WGS sequence"/>
</dbReference>
<comment type="similarity">
    <text evidence="3">Belongs to the GlpE family.</text>
</comment>
<dbReference type="InterPro" id="IPR036873">
    <property type="entry name" value="Rhodanese-like_dom_sf"/>
</dbReference>
<dbReference type="CDD" id="cd01444">
    <property type="entry name" value="GlpE_ST"/>
    <property type="match status" value="1"/>
</dbReference>
<feature type="active site" description="Cysteine persulfide intermediate" evidence="3">
    <location>
        <position position="65"/>
    </location>
</feature>
<dbReference type="SMART" id="SM00450">
    <property type="entry name" value="RHOD"/>
    <property type="match status" value="1"/>
</dbReference>
<sequence length="108" mass="11677">MSAFSRISPADAHAMMASGAIQIADIRDPAAFAKGRMNGALRLDNTNVAELVLHGEFEQPLIVCCYHGISSQPAAEYLAQQGFEQVYSLDGGFEAWSQQFPNDVEVDA</sequence>
<evidence type="ECO:0000313" key="6">
    <source>
        <dbReference type="Proteomes" id="UP001166251"/>
    </source>
</evidence>
<dbReference type="PROSITE" id="PS50206">
    <property type="entry name" value="RHODANESE_3"/>
    <property type="match status" value="1"/>
</dbReference>
<reference evidence="5" key="1">
    <citation type="submission" date="2021-07" db="EMBL/GenBank/DDBJ databases">
        <title>Neiella marina sp. nov., isolated from the intestinal content of sea cucumber Apostichopus japonicus.</title>
        <authorList>
            <person name="Bai X."/>
        </authorList>
    </citation>
    <scope>NUCLEOTIDE SEQUENCE</scope>
    <source>
        <strain evidence="5">126</strain>
    </source>
</reference>
<dbReference type="PANTHER" id="PTHR43031">
    <property type="entry name" value="FAD-DEPENDENT OXIDOREDUCTASE"/>
    <property type="match status" value="1"/>
</dbReference>
<feature type="domain" description="Rhodanese" evidence="4">
    <location>
        <begin position="17"/>
        <end position="105"/>
    </location>
</feature>
<dbReference type="EC" id="2.8.1.1" evidence="3"/>
<protein>
    <recommendedName>
        <fullName evidence="3">Thiosulfate sulfurtransferase GlpE</fullName>
        <ecNumber evidence="3">2.8.1.1</ecNumber>
    </recommendedName>
</protein>
<keyword evidence="1 3" id="KW-0963">Cytoplasm</keyword>
<proteinExistence type="inferred from homology"/>
<dbReference type="Gene3D" id="3.40.250.10">
    <property type="entry name" value="Rhodanese-like domain"/>
    <property type="match status" value="1"/>
</dbReference>
<dbReference type="EMBL" id="JAHZSS010000009">
    <property type="protein sequence ID" value="MBW8191226.1"/>
    <property type="molecule type" value="Genomic_DNA"/>
</dbReference>
<keyword evidence="6" id="KW-1185">Reference proteome</keyword>
<comment type="caution">
    <text evidence="5">The sequence shown here is derived from an EMBL/GenBank/DDBJ whole genome shotgun (WGS) entry which is preliminary data.</text>
</comment>
<dbReference type="InterPro" id="IPR001763">
    <property type="entry name" value="Rhodanese-like_dom"/>
</dbReference>
<evidence type="ECO:0000256" key="1">
    <source>
        <dbReference type="ARBA" id="ARBA00022490"/>
    </source>
</evidence>
<organism evidence="5 6">
    <name type="scientific">Neiella holothuriorum</name>
    <dbReference type="NCBI Taxonomy" id="2870530"/>
    <lineage>
        <taxon>Bacteria</taxon>
        <taxon>Pseudomonadati</taxon>
        <taxon>Pseudomonadota</taxon>
        <taxon>Gammaproteobacteria</taxon>
        <taxon>Alteromonadales</taxon>
        <taxon>Echinimonadaceae</taxon>
        <taxon>Neiella</taxon>
    </lineage>
</organism>
<dbReference type="GO" id="GO:0004792">
    <property type="term" value="F:thiosulfate-cyanide sulfurtransferase activity"/>
    <property type="evidence" value="ECO:0007669"/>
    <property type="project" value="UniProtKB-EC"/>
</dbReference>
<gene>
    <name evidence="3 5" type="primary">glpE</name>
    <name evidence="5" type="ORF">K0504_09275</name>
</gene>
<comment type="catalytic activity">
    <reaction evidence="3">
        <text>thiosulfate + hydrogen cyanide = thiocyanate + sulfite + 2 H(+)</text>
        <dbReference type="Rhea" id="RHEA:16881"/>
        <dbReference type="ChEBI" id="CHEBI:15378"/>
        <dbReference type="ChEBI" id="CHEBI:17359"/>
        <dbReference type="ChEBI" id="CHEBI:18022"/>
        <dbReference type="ChEBI" id="CHEBI:18407"/>
        <dbReference type="ChEBI" id="CHEBI:33542"/>
        <dbReference type="EC" id="2.8.1.1"/>
    </reaction>
</comment>
<dbReference type="InterPro" id="IPR050229">
    <property type="entry name" value="GlpE_sulfurtransferase"/>
</dbReference>
<comment type="catalytic activity">
    <reaction evidence="3">
        <text>thiosulfate + [thioredoxin]-dithiol = [thioredoxin]-disulfide + hydrogen sulfide + sulfite + 2 H(+)</text>
        <dbReference type="Rhea" id="RHEA:83859"/>
        <dbReference type="Rhea" id="RHEA-COMP:10698"/>
        <dbReference type="Rhea" id="RHEA-COMP:10700"/>
        <dbReference type="ChEBI" id="CHEBI:15378"/>
        <dbReference type="ChEBI" id="CHEBI:17359"/>
        <dbReference type="ChEBI" id="CHEBI:29919"/>
        <dbReference type="ChEBI" id="CHEBI:29950"/>
        <dbReference type="ChEBI" id="CHEBI:33542"/>
        <dbReference type="ChEBI" id="CHEBI:50058"/>
    </reaction>
</comment>
<dbReference type="HAMAP" id="MF_01009">
    <property type="entry name" value="Thiosulf_sulfurtr"/>
    <property type="match status" value="1"/>
</dbReference>
<name>A0ABS7EFU0_9GAMM</name>
<evidence type="ECO:0000313" key="5">
    <source>
        <dbReference type="EMBL" id="MBW8191226.1"/>
    </source>
</evidence>
<accession>A0ABS7EFU0</accession>